<dbReference type="GO" id="GO:0005524">
    <property type="term" value="F:ATP binding"/>
    <property type="evidence" value="ECO:0007669"/>
    <property type="project" value="InterPro"/>
</dbReference>
<dbReference type="Proteomes" id="UP000783686">
    <property type="component" value="Unassembled WGS sequence"/>
</dbReference>
<protein>
    <recommendedName>
        <fullName evidence="6">Runt domain-containing protein</fullName>
    </recommendedName>
</protein>
<dbReference type="OrthoDB" id="10029800at2759"/>
<dbReference type="PANTHER" id="PTHR11950">
    <property type="entry name" value="RUNT RELATED"/>
    <property type="match status" value="1"/>
</dbReference>
<comment type="caution">
    <text evidence="7">The sequence shown here is derived from an EMBL/GenBank/DDBJ whole genome shotgun (WGS) entry which is preliminary data.</text>
</comment>
<dbReference type="PRINTS" id="PR00967">
    <property type="entry name" value="ONCOGENEAML1"/>
</dbReference>
<organism evidence="7 8">
    <name type="scientific">Bursaphelenchus okinawaensis</name>
    <dbReference type="NCBI Taxonomy" id="465554"/>
    <lineage>
        <taxon>Eukaryota</taxon>
        <taxon>Metazoa</taxon>
        <taxon>Ecdysozoa</taxon>
        <taxon>Nematoda</taxon>
        <taxon>Chromadorea</taxon>
        <taxon>Rhabditida</taxon>
        <taxon>Tylenchina</taxon>
        <taxon>Tylenchomorpha</taxon>
        <taxon>Aphelenchoidea</taxon>
        <taxon>Aphelenchoididae</taxon>
        <taxon>Bursaphelenchus</taxon>
    </lineage>
</organism>
<dbReference type="InterPro" id="IPR013524">
    <property type="entry name" value="Runt_dom"/>
</dbReference>
<comment type="subcellular location">
    <subcellularLocation>
        <location evidence="1">Nucleus</location>
    </subcellularLocation>
</comment>
<dbReference type="PROSITE" id="PS51062">
    <property type="entry name" value="RUNT"/>
    <property type="match status" value="1"/>
</dbReference>
<feature type="compositionally biased region" description="Basic and acidic residues" evidence="5">
    <location>
        <begin position="265"/>
        <end position="288"/>
    </location>
</feature>
<evidence type="ECO:0000256" key="1">
    <source>
        <dbReference type="ARBA" id="ARBA00004123"/>
    </source>
</evidence>
<dbReference type="InterPro" id="IPR012346">
    <property type="entry name" value="p53/RUNT-type_TF_DNA-bd_sf"/>
</dbReference>
<evidence type="ECO:0000256" key="4">
    <source>
        <dbReference type="ARBA" id="ARBA00023242"/>
    </source>
</evidence>
<keyword evidence="8" id="KW-1185">Reference proteome</keyword>
<feature type="region of interest" description="Disordered" evidence="5">
    <location>
        <begin position="307"/>
        <end position="336"/>
    </location>
</feature>
<sequence length="349" mass="38971">MDEFQVALNNVEEWLRRMVGVCKFTRTASPEVFCSALPNHWRSNKSLPHPFTVLILYPVPDGTKVTVTAGNEENCCPDIKNNVAEVTQQMARFTDLRFVGKSGRGKNFNLTITIHGHPLKHVVTVNNIIKVTVDGPRDSRNPNRSMINDRKRPAGPLHPLQFAPFLKHPRLFPGFSPNLPTMVPHCSSFNPAILESFAAAMSIYGNQQNSVFNSNFGQFKPEVLSQWSQLSNINNPLSALNQLVQPKKAMKHEDRETPTSSTSENEAKLPKSDSTPKMKIEHNDKNKNLENTQDLIHVDVETTDDEFNLSTASTTSSSMNSHSPEGSKKEIKNAASLWRPFLDAALKST</sequence>
<keyword evidence="3" id="KW-0804">Transcription</keyword>
<dbReference type="InterPro" id="IPR008967">
    <property type="entry name" value="p53-like_TF_DNA-bd_sf"/>
</dbReference>
<dbReference type="InterPro" id="IPR000040">
    <property type="entry name" value="AML1_Runt"/>
</dbReference>
<dbReference type="Pfam" id="PF00853">
    <property type="entry name" value="Runt"/>
    <property type="match status" value="1"/>
</dbReference>
<evidence type="ECO:0000313" key="7">
    <source>
        <dbReference type="EMBL" id="CAD5207541.1"/>
    </source>
</evidence>
<feature type="region of interest" description="Disordered" evidence="5">
    <location>
        <begin position="246"/>
        <end position="293"/>
    </location>
</feature>
<evidence type="ECO:0000313" key="8">
    <source>
        <dbReference type="Proteomes" id="UP000614601"/>
    </source>
</evidence>
<accession>A0A811JW82</accession>
<feature type="compositionally biased region" description="Low complexity" evidence="5">
    <location>
        <begin position="310"/>
        <end position="323"/>
    </location>
</feature>
<dbReference type="SUPFAM" id="SSF49417">
    <property type="entry name" value="p53-like transcription factors"/>
    <property type="match status" value="1"/>
</dbReference>
<dbReference type="Gene3D" id="2.60.40.720">
    <property type="match status" value="1"/>
</dbReference>
<dbReference type="EMBL" id="CAJFDH010000001">
    <property type="protein sequence ID" value="CAD5207541.1"/>
    <property type="molecule type" value="Genomic_DNA"/>
</dbReference>
<dbReference type="EMBL" id="CAJFCW020000001">
    <property type="protein sequence ID" value="CAG9086049.1"/>
    <property type="molecule type" value="Genomic_DNA"/>
</dbReference>
<dbReference type="PANTHER" id="PTHR11950:SF31">
    <property type="entry name" value="SEGMENTATION PROTEIN RUNT"/>
    <property type="match status" value="1"/>
</dbReference>
<reference evidence="7" key="1">
    <citation type="submission" date="2020-09" db="EMBL/GenBank/DDBJ databases">
        <authorList>
            <person name="Kikuchi T."/>
        </authorList>
    </citation>
    <scope>NUCLEOTIDE SEQUENCE</scope>
    <source>
        <strain evidence="7">SH1</strain>
    </source>
</reference>
<feature type="domain" description="Runt" evidence="6">
    <location>
        <begin position="12"/>
        <end position="141"/>
    </location>
</feature>
<feature type="compositionally biased region" description="Basic and acidic residues" evidence="5">
    <location>
        <begin position="135"/>
        <end position="152"/>
    </location>
</feature>
<dbReference type="AlphaFoldDB" id="A0A811JW82"/>
<name>A0A811JW82_9BILA</name>
<dbReference type="GO" id="GO:0005634">
    <property type="term" value="C:nucleus"/>
    <property type="evidence" value="ECO:0007669"/>
    <property type="project" value="UniProtKB-SubCell"/>
</dbReference>
<evidence type="ECO:0000256" key="3">
    <source>
        <dbReference type="ARBA" id="ARBA00023163"/>
    </source>
</evidence>
<keyword evidence="4" id="KW-0539">Nucleus</keyword>
<proteinExistence type="predicted"/>
<dbReference type="GO" id="GO:0000978">
    <property type="term" value="F:RNA polymerase II cis-regulatory region sequence-specific DNA binding"/>
    <property type="evidence" value="ECO:0007669"/>
    <property type="project" value="TreeGrafter"/>
</dbReference>
<evidence type="ECO:0000256" key="2">
    <source>
        <dbReference type="ARBA" id="ARBA00023015"/>
    </source>
</evidence>
<keyword evidence="2" id="KW-0805">Transcription regulation</keyword>
<dbReference type="Proteomes" id="UP000614601">
    <property type="component" value="Unassembled WGS sequence"/>
</dbReference>
<feature type="region of interest" description="Disordered" evidence="5">
    <location>
        <begin position="134"/>
        <end position="153"/>
    </location>
</feature>
<gene>
    <name evidence="7" type="ORF">BOKJ2_LOCUS2225</name>
</gene>
<evidence type="ECO:0000256" key="5">
    <source>
        <dbReference type="SAM" id="MobiDB-lite"/>
    </source>
</evidence>
<dbReference type="GO" id="GO:0000981">
    <property type="term" value="F:DNA-binding transcription factor activity, RNA polymerase II-specific"/>
    <property type="evidence" value="ECO:0007669"/>
    <property type="project" value="TreeGrafter"/>
</dbReference>
<evidence type="ECO:0000259" key="6">
    <source>
        <dbReference type="PROSITE" id="PS51062"/>
    </source>
</evidence>